<evidence type="ECO:0000313" key="3">
    <source>
        <dbReference type="Proteomes" id="UP000198833"/>
    </source>
</evidence>
<keyword evidence="3" id="KW-1185">Reference proteome</keyword>
<name>A0A1H9CU04_9LACT</name>
<dbReference type="InterPro" id="IPR013830">
    <property type="entry name" value="SGNH_hydro"/>
</dbReference>
<reference evidence="2 3" key="1">
    <citation type="submission" date="2016-10" db="EMBL/GenBank/DDBJ databases">
        <authorList>
            <person name="de Groot N.N."/>
        </authorList>
    </citation>
    <scope>NUCLEOTIDE SEQUENCE [LARGE SCALE GENOMIC DNA]</scope>
    <source>
        <strain evidence="2 3">DSM 15695</strain>
    </source>
</reference>
<dbReference type="RefSeq" id="WP_092571374.1">
    <property type="nucleotide sequence ID" value="NZ_CALUDV010000003.1"/>
</dbReference>
<organism evidence="2 3">
    <name type="scientific">Ignavigranum ruoffiae</name>
    <dbReference type="NCBI Taxonomy" id="89093"/>
    <lineage>
        <taxon>Bacteria</taxon>
        <taxon>Bacillati</taxon>
        <taxon>Bacillota</taxon>
        <taxon>Bacilli</taxon>
        <taxon>Lactobacillales</taxon>
        <taxon>Aerococcaceae</taxon>
        <taxon>Ignavigranum</taxon>
    </lineage>
</organism>
<dbReference type="SUPFAM" id="SSF52266">
    <property type="entry name" value="SGNH hydrolase"/>
    <property type="match status" value="1"/>
</dbReference>
<dbReference type="OrthoDB" id="9794725at2"/>
<dbReference type="AlphaFoldDB" id="A0A1H9CU04"/>
<dbReference type="GO" id="GO:0004622">
    <property type="term" value="F:phosphatidylcholine lysophospholipase activity"/>
    <property type="evidence" value="ECO:0007669"/>
    <property type="project" value="TreeGrafter"/>
</dbReference>
<dbReference type="InterPro" id="IPR051532">
    <property type="entry name" value="Ester_Hydrolysis_Enzymes"/>
</dbReference>
<gene>
    <name evidence="2" type="ORF">SAMN04488558_104146</name>
</gene>
<dbReference type="PANTHER" id="PTHR30383">
    <property type="entry name" value="THIOESTERASE 1/PROTEASE 1/LYSOPHOSPHOLIPASE L1"/>
    <property type="match status" value="1"/>
</dbReference>
<evidence type="ECO:0000313" key="2">
    <source>
        <dbReference type="EMBL" id="SEQ04621.1"/>
    </source>
</evidence>
<dbReference type="InterPro" id="IPR036514">
    <property type="entry name" value="SGNH_hydro_sf"/>
</dbReference>
<dbReference type="CDD" id="cd01834">
    <property type="entry name" value="SGNH_hydrolase_like_2"/>
    <property type="match status" value="1"/>
</dbReference>
<dbReference type="Pfam" id="PF13472">
    <property type="entry name" value="Lipase_GDSL_2"/>
    <property type="match status" value="1"/>
</dbReference>
<evidence type="ECO:0000259" key="1">
    <source>
        <dbReference type="Pfam" id="PF13472"/>
    </source>
</evidence>
<dbReference type="PANTHER" id="PTHR30383:SF5">
    <property type="entry name" value="SGNH HYDROLASE-TYPE ESTERASE DOMAIN-CONTAINING PROTEIN"/>
    <property type="match status" value="1"/>
</dbReference>
<proteinExistence type="predicted"/>
<protein>
    <submittedName>
        <fullName evidence="2">Lysophospholipase L1</fullName>
    </submittedName>
</protein>
<accession>A0A1H9CU04</accession>
<dbReference type="Gene3D" id="3.40.50.1110">
    <property type="entry name" value="SGNH hydrolase"/>
    <property type="match status" value="1"/>
</dbReference>
<sequence length="210" mass="24383">MLQPNQKLVFAGDSITDAYRDYGNPNNLGLGYVNMLNYFLQLKFPQLKLQVFNRGINGHRLIDMKRRWQENCLDFQPDWVSILIGINDIWTHHHQYKNIGMAYWHNFYNDYDSLIAQTKNQGAQVVLMKVFVLPYPQERLNWQADVFIMNQLIDQLAKHHQCLTVELQGPLLSLGREYGFALYTGSDGVHPTPLGHGVIAQNWLKALGYF</sequence>
<dbReference type="EMBL" id="FOEN01000004">
    <property type="protein sequence ID" value="SEQ04621.1"/>
    <property type="molecule type" value="Genomic_DNA"/>
</dbReference>
<dbReference type="Proteomes" id="UP000198833">
    <property type="component" value="Unassembled WGS sequence"/>
</dbReference>
<feature type="domain" description="SGNH hydrolase-type esterase" evidence="1">
    <location>
        <begin position="10"/>
        <end position="196"/>
    </location>
</feature>
<dbReference type="STRING" id="89093.SAMN04488558_104146"/>